<evidence type="ECO:0000259" key="8">
    <source>
        <dbReference type="Pfam" id="PF06808"/>
    </source>
</evidence>
<keyword evidence="5 7" id="KW-1133">Transmembrane helix</keyword>
<comment type="similarity">
    <text evidence="7">Belongs to the TRAP transporter large permease family.</text>
</comment>
<evidence type="ECO:0000313" key="10">
    <source>
        <dbReference type="Proteomes" id="UP000763802"/>
    </source>
</evidence>
<comment type="subcellular location">
    <subcellularLocation>
        <location evidence="1 7">Cell inner membrane</location>
        <topology evidence="1 7">Multi-pass membrane protein</topology>
    </subcellularLocation>
</comment>
<protein>
    <recommendedName>
        <fullName evidence="7">TRAP transporter large permease protein</fullName>
    </recommendedName>
</protein>
<evidence type="ECO:0000313" key="9">
    <source>
        <dbReference type="EMBL" id="MBT3139485.1"/>
    </source>
</evidence>
<dbReference type="EMBL" id="JAHHDY010000001">
    <property type="protein sequence ID" value="MBT3139485.1"/>
    <property type="molecule type" value="Genomic_DNA"/>
</dbReference>
<evidence type="ECO:0000256" key="3">
    <source>
        <dbReference type="ARBA" id="ARBA00022519"/>
    </source>
</evidence>
<dbReference type="InterPro" id="IPR004681">
    <property type="entry name" value="TRAP_DctM"/>
</dbReference>
<keyword evidence="7" id="KW-0813">Transport</keyword>
<evidence type="ECO:0000256" key="1">
    <source>
        <dbReference type="ARBA" id="ARBA00004429"/>
    </source>
</evidence>
<evidence type="ECO:0000256" key="2">
    <source>
        <dbReference type="ARBA" id="ARBA00022475"/>
    </source>
</evidence>
<name>A0ABS5WKB0_9RHOB</name>
<reference evidence="9 10" key="1">
    <citation type="submission" date="2021-05" db="EMBL/GenBank/DDBJ databases">
        <title>Draft genomes of marine bacteria isolated from model chitin particles.</title>
        <authorList>
            <person name="Datta M.S."/>
            <person name="Schwartzman J.A."/>
            <person name="Cordero O."/>
        </authorList>
    </citation>
    <scope>NUCLEOTIDE SEQUENCE [LARGE SCALE GENOMIC DNA]</scope>
    <source>
        <strain evidence="9 10">4E07</strain>
    </source>
</reference>
<evidence type="ECO:0000256" key="7">
    <source>
        <dbReference type="RuleBase" id="RU369079"/>
    </source>
</evidence>
<dbReference type="RefSeq" id="WP_215193467.1">
    <property type="nucleotide sequence ID" value="NZ_JAHHDY010000001.1"/>
</dbReference>
<keyword evidence="3 7" id="KW-0997">Cell inner membrane</keyword>
<feature type="domain" description="TRAP C4-dicarboxylate transport system permease DctM subunit" evidence="8">
    <location>
        <begin position="8"/>
        <end position="419"/>
    </location>
</feature>
<keyword evidence="2" id="KW-1003">Cell membrane</keyword>
<dbReference type="PANTHER" id="PTHR33362">
    <property type="entry name" value="SIALIC ACID TRAP TRANSPORTER PERMEASE PROTEIN SIAT-RELATED"/>
    <property type="match status" value="1"/>
</dbReference>
<proteinExistence type="inferred from homology"/>
<comment type="function">
    <text evidence="7">Part of the tripartite ATP-independent periplasmic (TRAP) transport system.</text>
</comment>
<sequence>MLLGLSVLLIFVLLLAGVAVPMAFGGVLILISLMGDHNTTAFMNTGFAKMNTVIILVVPLFIIAGDLMQKGKIATPIVAIAELILGRVKGGLSAASVLASAMFGAISGSGAATLTCIGSIMFPHLNKAKYPGGFSAALLVSASPLGLLIPPSTTQLIYAWLTQQSVLKCFLASLAAGLLLSVLLVVVNFVMLRNVKDIELTKVDGSLATAFGKTTFKAGPALLMPVIILGGIYGGFMTPTEAAGVAAIYAIPVGFLIYRGLTWKVFWETLKESSVTIGVVMVMIFMVLVVSKYLIFEDVPAIAQNMIYSVSENPIIVMLMINVVMIVIGMLMDDFSGLVLSASMLTPIAVSTGIDPVHFAAIIGVNMGMGNITPPTAPLLFLGSRVTGVSVQAMMKPTLIFIGFAWLPTLMIITYIPQIALFLPDLFFGR</sequence>
<dbReference type="PANTHER" id="PTHR33362:SF2">
    <property type="entry name" value="TRAP TRANSPORTER LARGE PERMEASE PROTEIN"/>
    <property type="match status" value="1"/>
</dbReference>
<dbReference type="Proteomes" id="UP000763802">
    <property type="component" value="Unassembled WGS sequence"/>
</dbReference>
<comment type="subunit">
    <text evidence="7">The complex comprises the extracytoplasmic solute receptor protein and the two transmembrane proteins.</text>
</comment>
<keyword evidence="6 7" id="KW-0472">Membrane</keyword>
<evidence type="ECO:0000256" key="5">
    <source>
        <dbReference type="ARBA" id="ARBA00022989"/>
    </source>
</evidence>
<evidence type="ECO:0000256" key="4">
    <source>
        <dbReference type="ARBA" id="ARBA00022692"/>
    </source>
</evidence>
<organism evidence="9 10">
    <name type="scientific">Falsiruegeria litorea</name>
    <dbReference type="NCBI Taxonomy" id="1280831"/>
    <lineage>
        <taxon>Bacteria</taxon>
        <taxon>Pseudomonadati</taxon>
        <taxon>Pseudomonadota</taxon>
        <taxon>Alphaproteobacteria</taxon>
        <taxon>Rhodobacterales</taxon>
        <taxon>Roseobacteraceae</taxon>
        <taxon>Falsiruegeria</taxon>
    </lineage>
</organism>
<dbReference type="PIRSF" id="PIRSF006066">
    <property type="entry name" value="HI0050"/>
    <property type="match status" value="1"/>
</dbReference>
<evidence type="ECO:0000256" key="6">
    <source>
        <dbReference type="ARBA" id="ARBA00023136"/>
    </source>
</evidence>
<feature type="transmembrane region" description="Helical" evidence="7">
    <location>
        <begin position="399"/>
        <end position="423"/>
    </location>
</feature>
<feature type="transmembrane region" description="Helical" evidence="7">
    <location>
        <begin position="170"/>
        <end position="192"/>
    </location>
</feature>
<keyword evidence="4 7" id="KW-0812">Transmembrane</keyword>
<feature type="transmembrane region" description="Helical" evidence="7">
    <location>
        <begin position="218"/>
        <end position="236"/>
    </location>
</feature>
<feature type="transmembrane region" description="Helical" evidence="7">
    <location>
        <begin position="315"/>
        <end position="332"/>
    </location>
</feature>
<accession>A0ABS5WKB0</accession>
<comment type="caution">
    <text evidence="9">The sequence shown here is derived from an EMBL/GenBank/DDBJ whole genome shotgun (WGS) entry which is preliminary data.</text>
</comment>
<keyword evidence="10" id="KW-1185">Reference proteome</keyword>
<gene>
    <name evidence="9" type="ORF">KL867_00320</name>
</gene>
<dbReference type="InterPro" id="IPR010656">
    <property type="entry name" value="DctM"/>
</dbReference>
<feature type="transmembrane region" description="Helical" evidence="7">
    <location>
        <begin position="41"/>
        <end position="64"/>
    </location>
</feature>
<comment type="caution">
    <text evidence="7">Lacks conserved residue(s) required for the propagation of feature annotation.</text>
</comment>
<feature type="transmembrane region" description="Helical" evidence="7">
    <location>
        <begin position="242"/>
        <end position="261"/>
    </location>
</feature>
<feature type="transmembrane region" description="Helical" evidence="7">
    <location>
        <begin position="273"/>
        <end position="295"/>
    </location>
</feature>
<dbReference type="NCBIfam" id="TIGR00786">
    <property type="entry name" value="dctM"/>
    <property type="match status" value="1"/>
</dbReference>
<feature type="transmembrane region" description="Helical" evidence="7">
    <location>
        <begin position="130"/>
        <end position="150"/>
    </location>
</feature>
<feature type="transmembrane region" description="Helical" evidence="7">
    <location>
        <begin position="94"/>
        <end position="118"/>
    </location>
</feature>
<dbReference type="Pfam" id="PF06808">
    <property type="entry name" value="DctM"/>
    <property type="match status" value="1"/>
</dbReference>